<dbReference type="Proteomes" id="UP000054978">
    <property type="component" value="Unassembled WGS sequence"/>
</dbReference>
<dbReference type="AlphaFoldDB" id="A0A158ASE3"/>
<dbReference type="InterPro" id="IPR011008">
    <property type="entry name" value="Dimeric_a/b-barrel"/>
</dbReference>
<dbReference type="RefSeq" id="WP_087045332.1">
    <property type="nucleotide sequence ID" value="NZ_FCOB02000009.1"/>
</dbReference>
<dbReference type="STRING" id="1777144.AWB83_02268"/>
<dbReference type="EMBL" id="FCOB02000009">
    <property type="protein sequence ID" value="SAK60675.1"/>
    <property type="molecule type" value="Genomic_DNA"/>
</dbReference>
<protein>
    <submittedName>
        <fullName evidence="1">Uncharacterized protein</fullName>
    </submittedName>
</protein>
<gene>
    <name evidence="1" type="ORF">AWB83_02268</name>
</gene>
<dbReference type="OrthoDB" id="6537357at2"/>
<dbReference type="SUPFAM" id="SSF54909">
    <property type="entry name" value="Dimeric alpha+beta barrel"/>
    <property type="match status" value="1"/>
</dbReference>
<sequence length="231" mass="25421">MSLAGTGVVAIWHDLLPEAKDEFYEWHNREHMPERAGIPGFRRGRRFIALDAGPEYFNLYEADTVEVLGAQDYLSRLNTPTPWTRQVVASFRNVARSICHVAYSDGVGQGAYLMSVRFDVPSDARADVVKGLRQRVLPPLVDLPGITGVHLCLADEAISKVETAEKKARSEGTQVPTWIVLVEGCRADYVTSAVDRLVSGLATLPEAGATAPDTTLYQLEYTRCKTPWSAG</sequence>
<organism evidence="1 2">
    <name type="scientific">Caballeronia ptereochthonis</name>
    <dbReference type="NCBI Taxonomy" id="1777144"/>
    <lineage>
        <taxon>Bacteria</taxon>
        <taxon>Pseudomonadati</taxon>
        <taxon>Pseudomonadota</taxon>
        <taxon>Betaproteobacteria</taxon>
        <taxon>Burkholderiales</taxon>
        <taxon>Burkholderiaceae</taxon>
        <taxon>Caballeronia</taxon>
    </lineage>
</organism>
<evidence type="ECO:0000313" key="1">
    <source>
        <dbReference type="EMBL" id="SAK60675.1"/>
    </source>
</evidence>
<comment type="caution">
    <text evidence="1">The sequence shown here is derived from an EMBL/GenBank/DDBJ whole genome shotgun (WGS) entry which is preliminary data.</text>
</comment>
<evidence type="ECO:0000313" key="2">
    <source>
        <dbReference type="Proteomes" id="UP000054978"/>
    </source>
</evidence>
<reference evidence="1" key="1">
    <citation type="submission" date="2016-01" db="EMBL/GenBank/DDBJ databases">
        <authorList>
            <person name="Peeters C."/>
        </authorList>
    </citation>
    <scope>NUCLEOTIDE SEQUENCE [LARGE SCALE GENOMIC DNA]</scope>
    <source>
        <strain evidence="1">LMG 29326</strain>
    </source>
</reference>
<keyword evidence="2" id="KW-1185">Reference proteome</keyword>
<proteinExistence type="predicted"/>
<name>A0A158ASE3_9BURK</name>
<accession>A0A158ASE3</accession>